<evidence type="ECO:0000313" key="1">
    <source>
        <dbReference type="EMBL" id="ORY53730.1"/>
    </source>
</evidence>
<gene>
    <name evidence="1" type="ORF">BCR33DRAFT_7026</name>
</gene>
<proteinExistence type="predicted"/>
<dbReference type="Proteomes" id="UP000193642">
    <property type="component" value="Unassembled WGS sequence"/>
</dbReference>
<accession>A0A1Y2D395</accession>
<evidence type="ECO:0000313" key="2">
    <source>
        <dbReference type="Proteomes" id="UP000193642"/>
    </source>
</evidence>
<keyword evidence="2" id="KW-1185">Reference proteome</keyword>
<reference evidence="1 2" key="1">
    <citation type="submission" date="2016-07" db="EMBL/GenBank/DDBJ databases">
        <title>Pervasive Adenine N6-methylation of Active Genes in Fungi.</title>
        <authorList>
            <consortium name="DOE Joint Genome Institute"/>
            <person name="Mondo S.J."/>
            <person name="Dannebaum R.O."/>
            <person name="Kuo R.C."/>
            <person name="Labutti K."/>
            <person name="Haridas S."/>
            <person name="Kuo A."/>
            <person name="Salamov A."/>
            <person name="Ahrendt S.R."/>
            <person name="Lipzen A."/>
            <person name="Sullivan W."/>
            <person name="Andreopoulos W.B."/>
            <person name="Clum A."/>
            <person name="Lindquist E."/>
            <person name="Daum C."/>
            <person name="Ramamoorthy G.K."/>
            <person name="Gryganskyi A."/>
            <person name="Culley D."/>
            <person name="Magnuson J.K."/>
            <person name="James T.Y."/>
            <person name="O'Malley M.A."/>
            <person name="Stajich J.E."/>
            <person name="Spatafora J.W."/>
            <person name="Visel A."/>
            <person name="Grigoriev I.V."/>
        </authorList>
    </citation>
    <scope>NUCLEOTIDE SEQUENCE [LARGE SCALE GENOMIC DNA]</scope>
    <source>
        <strain evidence="1 2">JEL800</strain>
    </source>
</reference>
<organism evidence="1 2">
    <name type="scientific">Rhizoclosmatium globosum</name>
    <dbReference type="NCBI Taxonomy" id="329046"/>
    <lineage>
        <taxon>Eukaryota</taxon>
        <taxon>Fungi</taxon>
        <taxon>Fungi incertae sedis</taxon>
        <taxon>Chytridiomycota</taxon>
        <taxon>Chytridiomycota incertae sedis</taxon>
        <taxon>Chytridiomycetes</taxon>
        <taxon>Chytridiales</taxon>
        <taxon>Chytriomycetaceae</taxon>
        <taxon>Rhizoclosmatium</taxon>
    </lineage>
</organism>
<sequence length="275" mass="28401">MSLASDFLVTSSTMTETVRQQLVCLWNHSVPSCATAKPADKLDGSCVLAGGKQMPNDYNTNLCVKKDYDFVGQLVKSLGSQDFIILQGFENDSKCSDQFKTTAYYALTFKKGLNLNLPIEEWSPNGLQFSRVTGDASSVNVIGLDGKVVKTIPVDTCVTVGTGSYILAFPDLTNAATTTTASGARPTNGPISDIGGPCKQAIPNPAVCKAGLVCIPPAIALPGAPGTCQAPSTSTSTSAAAAKTTSAVPVTTTRTSGGNSLVASGFVAMLTIFLA</sequence>
<protein>
    <submittedName>
        <fullName evidence="1">Uncharacterized protein</fullName>
    </submittedName>
</protein>
<name>A0A1Y2D395_9FUNG</name>
<dbReference type="OrthoDB" id="10324854at2759"/>
<comment type="caution">
    <text evidence="1">The sequence shown here is derived from an EMBL/GenBank/DDBJ whole genome shotgun (WGS) entry which is preliminary data.</text>
</comment>
<dbReference type="AlphaFoldDB" id="A0A1Y2D395"/>
<dbReference type="EMBL" id="MCGO01000001">
    <property type="protein sequence ID" value="ORY53730.1"/>
    <property type="molecule type" value="Genomic_DNA"/>
</dbReference>